<dbReference type="SUPFAM" id="SSF89796">
    <property type="entry name" value="CoA-transferase family III (CaiB/BaiF)"/>
    <property type="match status" value="2"/>
</dbReference>
<dbReference type="InterPro" id="IPR052985">
    <property type="entry name" value="CoA-trans_III_biosynth/detox"/>
</dbReference>
<evidence type="ECO:0000256" key="1">
    <source>
        <dbReference type="ARBA" id="ARBA00008383"/>
    </source>
</evidence>
<sequence length="570" mass="62546">MAPHQTVNDVYGPGTYTDVDFTPVPQDAKRLLEYFAKKTPGFKSDPAFLDNVKFTGGDLPILPGPIKAQVLSAVCQGMIGLATKEVSALKGIETGSIHVDTDLAGLYPATVGLVEIDGMDATEIQKSGLLQRVGLDVDKGVISKSPMRFRSWAIFPTREKNVNFQILSSLDPPGFLKVFGLEADDPSVKTNEEAYEKIKSVTMKYSARELEHICIEHGFCGQTCLSPQAWRETMMGKSLAKHPMINYKQVRGTESIPPVPLPSTSDKRPLAGIKVVELSRVIAGPAVGTALAALGADVIKVQSPNLPDLQFLSITLMAGKRVVQLDLTNPADREHLTQILADADVVVQAFRMKSLERKGFGLDDIVELAKKRNKGLVYVDINCYGPDGYYAERPGYQQIADCASGCSYVNGKAYGLDEGTSVLPSLPIADMLTGAVGTLVTLLAIRDRTTKGGSYHSHVALVSLDTAQLEQEVGLYPPQIVSKVQEKFNFAPMRPHHMVTDLLNIMIAGWRANEENVSERQEYYVEFETEFGKRHRILAPAWRFEGGEEVSPRWDWGPVPNGGVERLEWK</sequence>
<name>A0ABR0EJZ7_ZASCE</name>
<organism evidence="2 3">
    <name type="scientific">Zasmidium cellare</name>
    <name type="common">Wine cellar mold</name>
    <name type="synonym">Racodium cellare</name>
    <dbReference type="NCBI Taxonomy" id="395010"/>
    <lineage>
        <taxon>Eukaryota</taxon>
        <taxon>Fungi</taxon>
        <taxon>Dikarya</taxon>
        <taxon>Ascomycota</taxon>
        <taxon>Pezizomycotina</taxon>
        <taxon>Dothideomycetes</taxon>
        <taxon>Dothideomycetidae</taxon>
        <taxon>Mycosphaerellales</taxon>
        <taxon>Mycosphaerellaceae</taxon>
        <taxon>Zasmidium</taxon>
    </lineage>
</organism>
<dbReference type="InterPro" id="IPR003673">
    <property type="entry name" value="CoA-Trfase_fam_III"/>
</dbReference>
<accession>A0ABR0EJZ7</accession>
<comment type="similarity">
    <text evidence="1">Belongs to the CoA-transferase III family.</text>
</comment>
<proteinExistence type="inferred from homology"/>
<comment type="caution">
    <text evidence="2">The sequence shown here is derived from an EMBL/GenBank/DDBJ whole genome shotgun (WGS) entry which is preliminary data.</text>
</comment>
<evidence type="ECO:0000313" key="3">
    <source>
        <dbReference type="Proteomes" id="UP001305779"/>
    </source>
</evidence>
<evidence type="ECO:0000313" key="2">
    <source>
        <dbReference type="EMBL" id="KAK4501845.1"/>
    </source>
</evidence>
<keyword evidence="3" id="KW-1185">Reference proteome</keyword>
<dbReference type="PANTHER" id="PTHR48229:SF1">
    <property type="entry name" value="ALPHA METHYLACYL-COA RACEMASE-RELATED"/>
    <property type="match status" value="1"/>
</dbReference>
<dbReference type="Proteomes" id="UP001305779">
    <property type="component" value="Unassembled WGS sequence"/>
</dbReference>
<protein>
    <submittedName>
        <fullName evidence="2">Uncharacterized protein</fullName>
    </submittedName>
</protein>
<dbReference type="InterPro" id="IPR023606">
    <property type="entry name" value="CoA-Trfase_III_dom_1_sf"/>
</dbReference>
<dbReference type="EMBL" id="JAXOVC010000005">
    <property type="protein sequence ID" value="KAK4501845.1"/>
    <property type="molecule type" value="Genomic_DNA"/>
</dbReference>
<dbReference type="PANTHER" id="PTHR48229">
    <property type="entry name" value="CAIB/BAIF FAMILY ENZYME (AFU_ORTHOLOGUE AFUA_1G05360)-RELATED"/>
    <property type="match status" value="1"/>
</dbReference>
<reference evidence="2 3" key="1">
    <citation type="journal article" date="2023" name="G3 (Bethesda)">
        <title>A chromosome-level genome assembly of Zasmidium syzygii isolated from banana leaves.</title>
        <authorList>
            <person name="van Westerhoven A.C."/>
            <person name="Mehrabi R."/>
            <person name="Talebi R."/>
            <person name="Steentjes M.B.F."/>
            <person name="Corcolon B."/>
            <person name="Chong P.A."/>
            <person name="Kema G.H.J."/>
            <person name="Seidl M.F."/>
        </authorList>
    </citation>
    <scope>NUCLEOTIDE SEQUENCE [LARGE SCALE GENOMIC DNA]</scope>
    <source>
        <strain evidence="2 3">P124</strain>
    </source>
</reference>
<dbReference type="Pfam" id="PF02515">
    <property type="entry name" value="CoA_transf_3"/>
    <property type="match status" value="1"/>
</dbReference>
<dbReference type="Gene3D" id="3.40.50.10540">
    <property type="entry name" value="Crotonobetainyl-coa:carnitine coa-transferase, domain 1"/>
    <property type="match status" value="1"/>
</dbReference>
<gene>
    <name evidence="2" type="ORF">PRZ48_007654</name>
</gene>